<dbReference type="Proteomes" id="UP001490365">
    <property type="component" value="Unassembled WGS sequence"/>
</dbReference>
<name>A0ABV1TXA7_9ACTN</name>
<gene>
    <name evidence="1" type="ORF">ABT211_46915</name>
</gene>
<dbReference type="EMBL" id="JBEOZM010000083">
    <property type="protein sequence ID" value="MER6274685.1"/>
    <property type="molecule type" value="Genomic_DNA"/>
</dbReference>
<sequence length="86" mass="8958">MTSPAPARLLIKNAHLLDPDSGELTDVSWLEAADGRIAGHSAGRPPAVGEDVPVVDADGATVMPGLIDAHVHLLLTTFDPNEAAWL</sequence>
<dbReference type="PANTHER" id="PTHR43135">
    <property type="entry name" value="ALPHA-D-RIBOSE 1-METHYLPHOSPHONATE 5-TRIPHOSPHATE DIPHOSPHATASE"/>
    <property type="match status" value="1"/>
</dbReference>
<accession>A0ABV1TXA7</accession>
<dbReference type="InterPro" id="IPR011059">
    <property type="entry name" value="Metal-dep_hydrolase_composite"/>
</dbReference>
<reference evidence="1 2" key="1">
    <citation type="submission" date="2024-06" db="EMBL/GenBank/DDBJ databases">
        <title>The Natural Products Discovery Center: Release of the First 8490 Sequenced Strains for Exploring Actinobacteria Biosynthetic Diversity.</title>
        <authorList>
            <person name="Kalkreuter E."/>
            <person name="Kautsar S.A."/>
            <person name="Yang D."/>
            <person name="Bader C.D."/>
            <person name="Teijaro C.N."/>
            <person name="Fluegel L."/>
            <person name="Davis C.M."/>
            <person name="Simpson J.R."/>
            <person name="Lauterbach L."/>
            <person name="Steele A.D."/>
            <person name="Gui C."/>
            <person name="Meng S."/>
            <person name="Li G."/>
            <person name="Viehrig K."/>
            <person name="Ye F."/>
            <person name="Su P."/>
            <person name="Kiefer A.F."/>
            <person name="Nichols A."/>
            <person name="Cepeda A.J."/>
            <person name="Yan W."/>
            <person name="Fan B."/>
            <person name="Jiang Y."/>
            <person name="Adhikari A."/>
            <person name="Zheng C.-J."/>
            <person name="Schuster L."/>
            <person name="Cowan T.M."/>
            <person name="Smanski M.J."/>
            <person name="Chevrette M.G."/>
            <person name="De Carvalho L.P.S."/>
            <person name="Shen B."/>
        </authorList>
    </citation>
    <scope>NUCLEOTIDE SEQUENCE [LARGE SCALE GENOMIC DNA]</scope>
    <source>
        <strain evidence="1 2">NPDC001694</strain>
    </source>
</reference>
<keyword evidence="2" id="KW-1185">Reference proteome</keyword>
<dbReference type="SUPFAM" id="SSF51338">
    <property type="entry name" value="Composite domain of metallo-dependent hydrolases"/>
    <property type="match status" value="1"/>
</dbReference>
<dbReference type="PANTHER" id="PTHR43135:SF3">
    <property type="entry name" value="ALPHA-D-RIBOSE 1-METHYLPHOSPHONATE 5-TRIPHOSPHATE DIPHOSPHATASE"/>
    <property type="match status" value="1"/>
</dbReference>
<proteinExistence type="predicted"/>
<evidence type="ECO:0000313" key="1">
    <source>
        <dbReference type="EMBL" id="MER6274685.1"/>
    </source>
</evidence>
<dbReference type="RefSeq" id="WP_351962877.1">
    <property type="nucleotide sequence ID" value="NZ_JBEOZM010000083.1"/>
</dbReference>
<protein>
    <recommendedName>
        <fullName evidence="3">Amidohydrolase family protein</fullName>
    </recommendedName>
</protein>
<evidence type="ECO:0008006" key="3">
    <source>
        <dbReference type="Google" id="ProtNLM"/>
    </source>
</evidence>
<dbReference type="Gene3D" id="2.30.40.10">
    <property type="entry name" value="Urease, subunit C, domain 1"/>
    <property type="match status" value="1"/>
</dbReference>
<comment type="caution">
    <text evidence="1">The sequence shown here is derived from an EMBL/GenBank/DDBJ whole genome shotgun (WGS) entry which is preliminary data.</text>
</comment>
<evidence type="ECO:0000313" key="2">
    <source>
        <dbReference type="Proteomes" id="UP001490365"/>
    </source>
</evidence>
<dbReference type="InterPro" id="IPR051781">
    <property type="entry name" value="Metallo-dep_Hydrolase"/>
</dbReference>
<organism evidence="1 2">
    <name type="scientific">Streptomyces sp. 900105755</name>
    <dbReference type="NCBI Taxonomy" id="3154389"/>
    <lineage>
        <taxon>Bacteria</taxon>
        <taxon>Bacillati</taxon>
        <taxon>Actinomycetota</taxon>
        <taxon>Actinomycetes</taxon>
        <taxon>Kitasatosporales</taxon>
        <taxon>Streptomycetaceae</taxon>
        <taxon>Streptomyces</taxon>
    </lineage>
</organism>